<gene>
    <name evidence="1" type="ORF">SAMN04488563_5876</name>
</gene>
<dbReference type="AlphaFoldDB" id="A0A1H2LCV0"/>
<sequence length="65" mass="7419">MSKLQRLYAEFGQSPWLDNLTRRYLHDGTLSRMVAEGIRGVIANPTIFAKAIEATPDYDDQFSSR</sequence>
<dbReference type="RefSeq" id="WP_046770715.1">
    <property type="nucleotide sequence ID" value="NZ_LBMC01000032.1"/>
</dbReference>
<protein>
    <submittedName>
        <fullName evidence="1">Transaldolase</fullName>
    </submittedName>
</protein>
<dbReference type="EMBL" id="LT629791">
    <property type="protein sequence ID" value="SDU78870.1"/>
    <property type="molecule type" value="Genomic_DNA"/>
</dbReference>
<keyword evidence="2" id="KW-1185">Reference proteome</keyword>
<dbReference type="Proteomes" id="UP000182977">
    <property type="component" value="Chromosome I"/>
</dbReference>
<name>A0A1H2LCV0_9ACTN</name>
<reference evidence="2" key="1">
    <citation type="submission" date="2016-10" db="EMBL/GenBank/DDBJ databases">
        <authorList>
            <person name="Varghese N."/>
            <person name="Submissions S."/>
        </authorList>
    </citation>
    <scope>NUCLEOTIDE SEQUENCE [LARGE SCALE GENOMIC DNA]</scope>
    <source>
        <strain evidence="2">DSM 45079</strain>
    </source>
</reference>
<dbReference type="STRING" id="419479.SAMN04488563_5876"/>
<accession>A0A1H2LCV0</accession>
<dbReference type="Gene3D" id="3.20.20.70">
    <property type="entry name" value="Aldolase class I"/>
    <property type="match status" value="1"/>
</dbReference>
<organism evidence="1 2">
    <name type="scientific">Jiangella alkaliphila</name>
    <dbReference type="NCBI Taxonomy" id="419479"/>
    <lineage>
        <taxon>Bacteria</taxon>
        <taxon>Bacillati</taxon>
        <taxon>Actinomycetota</taxon>
        <taxon>Actinomycetes</taxon>
        <taxon>Jiangellales</taxon>
        <taxon>Jiangellaceae</taxon>
        <taxon>Jiangella</taxon>
    </lineage>
</organism>
<proteinExistence type="predicted"/>
<evidence type="ECO:0000313" key="2">
    <source>
        <dbReference type="Proteomes" id="UP000182977"/>
    </source>
</evidence>
<dbReference type="InterPro" id="IPR013785">
    <property type="entry name" value="Aldolase_TIM"/>
</dbReference>
<evidence type="ECO:0000313" key="1">
    <source>
        <dbReference type="EMBL" id="SDU78870.1"/>
    </source>
</evidence>